<evidence type="ECO:0000313" key="3">
    <source>
        <dbReference type="EMBL" id="CAF1248431.1"/>
    </source>
</evidence>
<protein>
    <submittedName>
        <fullName evidence="3">Uncharacterized protein</fullName>
    </submittedName>
</protein>
<organism evidence="3 5">
    <name type="scientific">Adineta steineri</name>
    <dbReference type="NCBI Taxonomy" id="433720"/>
    <lineage>
        <taxon>Eukaryota</taxon>
        <taxon>Metazoa</taxon>
        <taxon>Spiralia</taxon>
        <taxon>Gnathifera</taxon>
        <taxon>Rotifera</taxon>
        <taxon>Eurotatoria</taxon>
        <taxon>Bdelloidea</taxon>
        <taxon>Adinetida</taxon>
        <taxon>Adinetidae</taxon>
        <taxon>Adineta</taxon>
    </lineage>
</organism>
<dbReference type="EMBL" id="CAJNOM010000221">
    <property type="protein sequence ID" value="CAF1248431.1"/>
    <property type="molecule type" value="Genomic_DNA"/>
</dbReference>
<accession>A0A814ZVF8</accession>
<comment type="caution">
    <text evidence="3">The sequence shown here is derived from an EMBL/GenBank/DDBJ whole genome shotgun (WGS) entry which is preliminary data.</text>
</comment>
<evidence type="ECO:0000313" key="2">
    <source>
        <dbReference type="EMBL" id="CAF1149272.1"/>
    </source>
</evidence>
<evidence type="ECO:0000256" key="1">
    <source>
        <dbReference type="SAM" id="MobiDB-lite"/>
    </source>
</evidence>
<evidence type="ECO:0000313" key="5">
    <source>
        <dbReference type="Proteomes" id="UP000663832"/>
    </source>
</evidence>
<evidence type="ECO:0000313" key="4">
    <source>
        <dbReference type="EMBL" id="CAF1299203.1"/>
    </source>
</evidence>
<dbReference type="Proteomes" id="UP000663832">
    <property type="component" value="Unassembled WGS sequence"/>
</dbReference>
<sequence>MNSLPHSSLHFSYTSPTKHVKPELNDSKRQKQQTLCVELSSFLFDIFCQRVVLPKLSGEHDWFFHVRDILHRAYMKKELTENEQNLVEKVEQEAISKYFTTDQRRCLLNLNVSMGEPCSHHSMDPDELSKEVKNLASEWLEGDARQTVEALIKAMQNSIPLNKSK</sequence>
<name>A0A814ZVF8_9BILA</name>
<reference evidence="3" key="1">
    <citation type="submission" date="2021-02" db="EMBL/GenBank/DDBJ databases">
        <authorList>
            <person name="Nowell W R."/>
        </authorList>
    </citation>
    <scope>NUCLEOTIDE SEQUENCE</scope>
</reference>
<feature type="region of interest" description="Disordered" evidence="1">
    <location>
        <begin position="1"/>
        <end position="27"/>
    </location>
</feature>
<feature type="compositionally biased region" description="Polar residues" evidence="1">
    <location>
        <begin position="1"/>
        <end position="17"/>
    </location>
</feature>
<gene>
    <name evidence="2" type="ORF">BJG266_LOCUS23997</name>
    <name evidence="3" type="ORF">QVE165_LOCUS28367</name>
    <name evidence="4" type="ORF">QVE165_LOCUS31146</name>
</gene>
<dbReference type="Proteomes" id="UP000663877">
    <property type="component" value="Unassembled WGS sequence"/>
</dbReference>
<dbReference type="OrthoDB" id="10004840at2759"/>
<dbReference type="EMBL" id="CAJNOI010000166">
    <property type="protein sequence ID" value="CAF1149272.1"/>
    <property type="molecule type" value="Genomic_DNA"/>
</dbReference>
<dbReference type="AlphaFoldDB" id="A0A814ZVF8"/>
<keyword evidence="5" id="KW-1185">Reference proteome</keyword>
<proteinExistence type="predicted"/>
<dbReference type="EMBL" id="CAJNOM010000264">
    <property type="protein sequence ID" value="CAF1299203.1"/>
    <property type="molecule type" value="Genomic_DNA"/>
</dbReference>